<name>A0ABW0NXV5_9HYPH</name>
<reference evidence="3" key="1">
    <citation type="journal article" date="2019" name="Int. J. Syst. Evol. Microbiol.">
        <title>The Global Catalogue of Microorganisms (GCM) 10K type strain sequencing project: providing services to taxonomists for standard genome sequencing and annotation.</title>
        <authorList>
            <consortium name="The Broad Institute Genomics Platform"/>
            <consortium name="The Broad Institute Genome Sequencing Center for Infectious Disease"/>
            <person name="Wu L."/>
            <person name="Ma J."/>
        </authorList>
    </citation>
    <scope>NUCLEOTIDE SEQUENCE [LARGE SCALE GENOMIC DNA]</scope>
    <source>
        <strain evidence="3">CCUG 43117</strain>
    </source>
</reference>
<dbReference type="Proteomes" id="UP001596060">
    <property type="component" value="Unassembled WGS sequence"/>
</dbReference>
<protein>
    <submittedName>
        <fullName evidence="2">Uncharacterized protein</fullName>
    </submittedName>
</protein>
<evidence type="ECO:0000313" key="3">
    <source>
        <dbReference type="Proteomes" id="UP001596060"/>
    </source>
</evidence>
<proteinExistence type="predicted"/>
<dbReference type="EMBL" id="JBHSLU010000009">
    <property type="protein sequence ID" value="MFC5504888.1"/>
    <property type="molecule type" value="Genomic_DNA"/>
</dbReference>
<keyword evidence="3" id="KW-1185">Reference proteome</keyword>
<sequence length="88" mass="9288">MRPVNYTMTPPNETLSTDPSAPFSAAGFVVQRPAGAGDVPSFLARSDLGWCWTWSPTEAEVFATEVLAAAQLDGPAYGEDATIVEVSP</sequence>
<dbReference type="RefSeq" id="WP_377815976.1">
    <property type="nucleotide sequence ID" value="NZ_JBHSLU010000009.1"/>
</dbReference>
<organism evidence="2 3">
    <name type="scientific">Bosea massiliensis</name>
    <dbReference type="NCBI Taxonomy" id="151419"/>
    <lineage>
        <taxon>Bacteria</taxon>
        <taxon>Pseudomonadati</taxon>
        <taxon>Pseudomonadota</taxon>
        <taxon>Alphaproteobacteria</taxon>
        <taxon>Hyphomicrobiales</taxon>
        <taxon>Boseaceae</taxon>
        <taxon>Bosea</taxon>
    </lineage>
</organism>
<feature type="region of interest" description="Disordered" evidence="1">
    <location>
        <begin position="1"/>
        <end position="21"/>
    </location>
</feature>
<accession>A0ABW0NXV5</accession>
<feature type="compositionally biased region" description="Polar residues" evidence="1">
    <location>
        <begin position="1"/>
        <end position="19"/>
    </location>
</feature>
<evidence type="ECO:0000313" key="2">
    <source>
        <dbReference type="EMBL" id="MFC5504888.1"/>
    </source>
</evidence>
<gene>
    <name evidence="2" type="ORF">ACFPN9_06405</name>
</gene>
<comment type="caution">
    <text evidence="2">The sequence shown here is derived from an EMBL/GenBank/DDBJ whole genome shotgun (WGS) entry which is preliminary data.</text>
</comment>
<evidence type="ECO:0000256" key="1">
    <source>
        <dbReference type="SAM" id="MobiDB-lite"/>
    </source>
</evidence>